<dbReference type="Gene3D" id="3.90.1590.10">
    <property type="entry name" value="glutathione-dependent formaldehyde- activating enzyme (gfa)"/>
    <property type="match status" value="2"/>
</dbReference>
<dbReference type="GO" id="GO:0016846">
    <property type="term" value="F:carbon-sulfur lyase activity"/>
    <property type="evidence" value="ECO:0007669"/>
    <property type="project" value="InterPro"/>
</dbReference>
<evidence type="ECO:0000259" key="5">
    <source>
        <dbReference type="PROSITE" id="PS51891"/>
    </source>
</evidence>
<accession>A0A7S1UUD3</accession>
<keyword evidence="4" id="KW-0456">Lyase</keyword>
<dbReference type="PANTHER" id="PTHR33337:SF40">
    <property type="entry name" value="CENP-V_GFA DOMAIN-CONTAINING PROTEIN-RELATED"/>
    <property type="match status" value="1"/>
</dbReference>
<name>A0A7S1UUD3_9STRA</name>
<dbReference type="InterPro" id="IPR011057">
    <property type="entry name" value="Mss4-like_sf"/>
</dbReference>
<evidence type="ECO:0000313" key="6">
    <source>
        <dbReference type="EMBL" id="CAD9276856.1"/>
    </source>
</evidence>
<evidence type="ECO:0000256" key="3">
    <source>
        <dbReference type="ARBA" id="ARBA00022833"/>
    </source>
</evidence>
<feature type="domain" description="CENP-V/GFA" evidence="5">
    <location>
        <begin position="6"/>
        <end position="131"/>
    </location>
</feature>
<gene>
    <name evidence="6" type="ORF">GOCE00092_LOCUS5765</name>
</gene>
<dbReference type="SUPFAM" id="SSF51316">
    <property type="entry name" value="Mss4-like"/>
    <property type="match status" value="2"/>
</dbReference>
<evidence type="ECO:0000256" key="2">
    <source>
        <dbReference type="ARBA" id="ARBA00022723"/>
    </source>
</evidence>
<dbReference type="EMBL" id="HBGK01011056">
    <property type="protein sequence ID" value="CAD9276856.1"/>
    <property type="molecule type" value="Transcribed_RNA"/>
</dbReference>
<dbReference type="PANTHER" id="PTHR33337">
    <property type="entry name" value="GFA DOMAIN-CONTAINING PROTEIN"/>
    <property type="match status" value="1"/>
</dbReference>
<organism evidence="6">
    <name type="scientific">Grammatophora oceanica</name>
    <dbReference type="NCBI Taxonomy" id="210454"/>
    <lineage>
        <taxon>Eukaryota</taxon>
        <taxon>Sar</taxon>
        <taxon>Stramenopiles</taxon>
        <taxon>Ochrophyta</taxon>
        <taxon>Bacillariophyta</taxon>
        <taxon>Fragilariophyceae</taxon>
        <taxon>Fragilariophycidae</taxon>
        <taxon>Rhabdonematales</taxon>
        <taxon>Grammatophoraceae</taxon>
        <taxon>Grammatophora</taxon>
    </lineage>
</organism>
<dbReference type="AlphaFoldDB" id="A0A7S1UUD3"/>
<keyword evidence="3" id="KW-0862">Zinc</keyword>
<evidence type="ECO:0000256" key="1">
    <source>
        <dbReference type="ARBA" id="ARBA00005495"/>
    </source>
</evidence>
<evidence type="ECO:0000256" key="4">
    <source>
        <dbReference type="ARBA" id="ARBA00023239"/>
    </source>
</evidence>
<reference evidence="6" key="1">
    <citation type="submission" date="2021-01" db="EMBL/GenBank/DDBJ databases">
        <authorList>
            <person name="Corre E."/>
            <person name="Pelletier E."/>
            <person name="Niang G."/>
            <person name="Scheremetjew M."/>
            <person name="Finn R."/>
            <person name="Kale V."/>
            <person name="Holt S."/>
            <person name="Cochrane G."/>
            <person name="Meng A."/>
            <person name="Brown T."/>
            <person name="Cohen L."/>
        </authorList>
    </citation>
    <scope>NUCLEOTIDE SEQUENCE</scope>
    <source>
        <strain evidence="6">CCMP 410</strain>
    </source>
</reference>
<protein>
    <recommendedName>
        <fullName evidence="5">CENP-V/GFA domain-containing protein</fullName>
    </recommendedName>
</protein>
<dbReference type="PROSITE" id="PS51891">
    <property type="entry name" value="CENP_V_GFA"/>
    <property type="match status" value="2"/>
</dbReference>
<proteinExistence type="inferred from homology"/>
<dbReference type="GO" id="GO:0046872">
    <property type="term" value="F:metal ion binding"/>
    <property type="evidence" value="ECO:0007669"/>
    <property type="project" value="UniProtKB-KW"/>
</dbReference>
<comment type="similarity">
    <text evidence="1">Belongs to the Gfa family.</text>
</comment>
<sequence>MSDEYMVSRCHCGACKLKLSNVTKKDVCFDCHCQSCRRMSCSTFVSYLSLTNDQVQVVNNDQEGEDAPLGQFRETCGYHGTQEVDRVFCGKCYSSLATRSTNASMDDGGASSEQRWFINMGTLEDDTIPADCSEMWKATRPSVCSDEPAPWYPAEARYDVDGGALDKSSAPTVLTGGCSCGKFRFKMTPSPGCSVLQCYCQMCRRFSGAPVLSWTYGALDEFEWICRDDGEEKKEEPVLFRSSPFAQRHMCPTCACNLTVVYDEEENVIWPAVGCFDDECFLQGKEEPTSTDDADTTTTKLNNNKGRLDAHLKDVSYVYCQTVPVWYRPPSDGLPMWDALPGGQDITKPSG</sequence>
<keyword evidence="2" id="KW-0479">Metal-binding</keyword>
<feature type="domain" description="CENP-V/GFA" evidence="5">
    <location>
        <begin position="174"/>
        <end position="295"/>
    </location>
</feature>
<dbReference type="Pfam" id="PF04828">
    <property type="entry name" value="GFA"/>
    <property type="match status" value="2"/>
</dbReference>
<dbReference type="InterPro" id="IPR006913">
    <property type="entry name" value="CENP-V/GFA"/>
</dbReference>